<feature type="chain" id="PRO_5047458373" description="Outer membrane protein beta-barrel domain-containing protein" evidence="1">
    <location>
        <begin position="25"/>
        <end position="171"/>
    </location>
</feature>
<dbReference type="RefSeq" id="WP_354659168.1">
    <property type="nucleotide sequence ID" value="NZ_JBEXAC010000001.1"/>
</dbReference>
<comment type="caution">
    <text evidence="2">The sequence shown here is derived from an EMBL/GenBank/DDBJ whole genome shotgun (WGS) entry which is preliminary data.</text>
</comment>
<name>A0ABV2T0G1_9BACT</name>
<evidence type="ECO:0000313" key="3">
    <source>
        <dbReference type="Proteomes" id="UP001549749"/>
    </source>
</evidence>
<accession>A0ABV2T0G1</accession>
<dbReference type="EMBL" id="JBEXAC010000001">
    <property type="protein sequence ID" value="MET6996526.1"/>
    <property type="molecule type" value="Genomic_DNA"/>
</dbReference>
<evidence type="ECO:0000313" key="2">
    <source>
        <dbReference type="EMBL" id="MET6996526.1"/>
    </source>
</evidence>
<dbReference type="Proteomes" id="UP001549749">
    <property type="component" value="Unassembled WGS sequence"/>
</dbReference>
<organism evidence="2 3">
    <name type="scientific">Chitinophaga defluvii</name>
    <dbReference type="NCBI Taxonomy" id="3163343"/>
    <lineage>
        <taxon>Bacteria</taxon>
        <taxon>Pseudomonadati</taxon>
        <taxon>Bacteroidota</taxon>
        <taxon>Chitinophagia</taxon>
        <taxon>Chitinophagales</taxon>
        <taxon>Chitinophagaceae</taxon>
        <taxon>Chitinophaga</taxon>
    </lineage>
</organism>
<evidence type="ECO:0008006" key="4">
    <source>
        <dbReference type="Google" id="ProtNLM"/>
    </source>
</evidence>
<keyword evidence="1" id="KW-0732">Signal</keyword>
<feature type="signal peptide" evidence="1">
    <location>
        <begin position="1"/>
        <end position="24"/>
    </location>
</feature>
<dbReference type="PROSITE" id="PS51257">
    <property type="entry name" value="PROKAR_LIPOPROTEIN"/>
    <property type="match status" value="1"/>
</dbReference>
<sequence length="171" mass="18080">MKRIFWAISATLLISCFSIQTSWAQLKRFSIGPYVEAGFPAGDFNKTNKTGIGAGIGADIKLIAGLGVTGSVGAMYFAGKTFTDAQGNQVKGSSLSAIPVRVGVKYSLISILYVKLETGAANYIRNNSGSAFILAPSVGVRLLGLDVSAKYEAWMKDGNLGFFGLKAGYNF</sequence>
<proteinExistence type="predicted"/>
<protein>
    <recommendedName>
        <fullName evidence="4">Outer membrane protein beta-barrel domain-containing protein</fullName>
    </recommendedName>
</protein>
<gene>
    <name evidence="2" type="ORF">ABR189_04075</name>
</gene>
<reference evidence="2 3" key="1">
    <citation type="submission" date="2024-06" db="EMBL/GenBank/DDBJ databases">
        <title>Chitinophaga defluvii sp. nov., isolated from municipal sewage.</title>
        <authorList>
            <person name="Zhang L."/>
        </authorList>
    </citation>
    <scope>NUCLEOTIDE SEQUENCE [LARGE SCALE GENOMIC DNA]</scope>
    <source>
        <strain evidence="2 3">H8</strain>
    </source>
</reference>
<evidence type="ECO:0000256" key="1">
    <source>
        <dbReference type="SAM" id="SignalP"/>
    </source>
</evidence>
<keyword evidence="3" id="KW-1185">Reference proteome</keyword>